<evidence type="ECO:0000313" key="2">
    <source>
        <dbReference type="EMBL" id="TQD25184.1"/>
    </source>
</evidence>
<accession>A0A7Z8P291</accession>
<reference evidence="2 3" key="1">
    <citation type="submission" date="2019-06" db="EMBL/GenBank/DDBJ databases">
        <title>Draft genome sequence of Methanolobus vulcani B1d.</title>
        <authorList>
            <person name="Creighbaum A.J."/>
            <person name="Ticak T."/>
            <person name="Hariraju D."/>
            <person name="Arivett B.A."/>
            <person name="Ferguson D.J.Jr."/>
        </authorList>
    </citation>
    <scope>NUCLEOTIDE SEQUENCE [LARGE SCALE GENOMIC DNA]</scope>
    <source>
        <strain evidence="2 3">B1d</strain>
    </source>
</reference>
<feature type="transmembrane region" description="Helical" evidence="1">
    <location>
        <begin position="103"/>
        <end position="128"/>
    </location>
</feature>
<dbReference type="AlphaFoldDB" id="A0A7Z8P291"/>
<feature type="transmembrane region" description="Helical" evidence="1">
    <location>
        <begin position="75"/>
        <end position="97"/>
    </location>
</feature>
<keyword evidence="1" id="KW-0812">Transmembrane</keyword>
<protein>
    <submittedName>
        <fullName evidence="2">Uncharacterized protein</fullName>
    </submittedName>
</protein>
<feature type="transmembrane region" description="Helical" evidence="1">
    <location>
        <begin position="50"/>
        <end position="68"/>
    </location>
</feature>
<keyword evidence="1" id="KW-0472">Membrane</keyword>
<sequence length="159" mass="18042">MGLKLCTSNKTKYVLWLKTAIKNPSSSIFFILGIPFLYALFWVLQPGGDLSPPFILVPTFTVICYAYYTKNKLSSAILGLALFSLTMFYLDFLYAVLNYSNNIFMFLTWNRIISSILDMLPFSIIHLIIGASVASRKKEYLFIAAILILLLVFIVRGID</sequence>
<evidence type="ECO:0000256" key="1">
    <source>
        <dbReference type="SAM" id="Phobius"/>
    </source>
</evidence>
<keyword evidence="3" id="KW-1185">Reference proteome</keyword>
<dbReference type="OrthoDB" id="374597at2157"/>
<feature type="transmembrane region" description="Helical" evidence="1">
    <location>
        <begin position="27"/>
        <end position="44"/>
    </location>
</feature>
<feature type="transmembrane region" description="Helical" evidence="1">
    <location>
        <begin position="140"/>
        <end position="158"/>
    </location>
</feature>
<dbReference type="RefSeq" id="WP_154809912.1">
    <property type="nucleotide sequence ID" value="NZ_VIAQ01000015.1"/>
</dbReference>
<keyword evidence="1" id="KW-1133">Transmembrane helix</keyword>
<evidence type="ECO:0000313" key="3">
    <source>
        <dbReference type="Proteomes" id="UP000319335"/>
    </source>
</evidence>
<comment type="caution">
    <text evidence="2">The sequence shown here is derived from an EMBL/GenBank/DDBJ whole genome shotgun (WGS) entry which is preliminary data.</text>
</comment>
<proteinExistence type="predicted"/>
<dbReference type="EMBL" id="VIAQ01000015">
    <property type="protein sequence ID" value="TQD25184.1"/>
    <property type="molecule type" value="Genomic_DNA"/>
</dbReference>
<organism evidence="2 3">
    <name type="scientific">Methanolobus vulcani</name>
    <dbReference type="NCBI Taxonomy" id="38026"/>
    <lineage>
        <taxon>Archaea</taxon>
        <taxon>Methanobacteriati</taxon>
        <taxon>Methanobacteriota</taxon>
        <taxon>Stenosarchaea group</taxon>
        <taxon>Methanomicrobia</taxon>
        <taxon>Methanosarcinales</taxon>
        <taxon>Methanosarcinaceae</taxon>
        <taxon>Methanolobus</taxon>
    </lineage>
</organism>
<gene>
    <name evidence="2" type="ORF">FKV42_09030</name>
</gene>
<dbReference type="Proteomes" id="UP000319335">
    <property type="component" value="Unassembled WGS sequence"/>
</dbReference>
<name>A0A7Z8P291_9EURY</name>